<organism evidence="9 10">
    <name type="scientific">Lysinibacillus sphaericus OT4b.31</name>
    <dbReference type="NCBI Taxonomy" id="1285586"/>
    <lineage>
        <taxon>Bacteria</taxon>
        <taxon>Bacillati</taxon>
        <taxon>Bacillota</taxon>
        <taxon>Bacilli</taxon>
        <taxon>Bacillales</taxon>
        <taxon>Bacillaceae</taxon>
        <taxon>Lysinibacillus</taxon>
    </lineage>
</organism>
<dbReference type="eggNOG" id="COG5386">
    <property type="taxonomic scope" value="Bacteria"/>
</dbReference>
<keyword evidence="7" id="KW-0472">Membrane</keyword>
<keyword evidence="7" id="KW-1133">Transmembrane helix</keyword>
<feature type="transmembrane region" description="Helical" evidence="7">
    <location>
        <begin position="397"/>
        <end position="414"/>
    </location>
</feature>
<dbReference type="HOGENOM" id="CLU_640602_0_0_9"/>
<evidence type="ECO:0000256" key="1">
    <source>
        <dbReference type="ARBA" id="ARBA00004168"/>
    </source>
</evidence>
<keyword evidence="2" id="KW-0134">Cell wall</keyword>
<dbReference type="InterPro" id="IPR006635">
    <property type="entry name" value="NEAT_dom"/>
</dbReference>
<dbReference type="EMBL" id="AQPX01000010">
    <property type="protein sequence ID" value="EON73519.1"/>
    <property type="molecule type" value="Genomic_DNA"/>
</dbReference>
<dbReference type="Proteomes" id="UP000013911">
    <property type="component" value="Unassembled WGS sequence"/>
</dbReference>
<evidence type="ECO:0000256" key="6">
    <source>
        <dbReference type="SAM" id="MobiDB-lite"/>
    </source>
</evidence>
<keyword evidence="7" id="KW-0812">Transmembrane</keyword>
<feature type="domain" description="NEAT" evidence="8">
    <location>
        <begin position="170"/>
        <end position="289"/>
    </location>
</feature>
<keyword evidence="3" id="KW-0964">Secreted</keyword>
<dbReference type="SUPFAM" id="SSF158911">
    <property type="entry name" value="NEAT domain-like"/>
    <property type="match status" value="2"/>
</dbReference>
<protein>
    <recommendedName>
        <fullName evidence="8">NEAT domain-containing protein</fullName>
    </recommendedName>
</protein>
<comment type="caution">
    <text evidence="9">The sequence shown here is derived from an EMBL/GenBank/DDBJ whole genome shotgun (WGS) entry which is preliminary data.</text>
</comment>
<gene>
    <name evidence="9" type="ORF">H131_05998</name>
</gene>
<accession>R7ZHJ8</accession>
<comment type="subcellular location">
    <subcellularLocation>
        <location evidence="1">Secreted</location>
        <location evidence="1">Cell wall</location>
        <topology evidence="1">Peptidoglycan-anchor</topology>
    </subcellularLocation>
</comment>
<dbReference type="OrthoDB" id="2413751at2"/>
<proteinExistence type="predicted"/>
<dbReference type="RefSeq" id="WP_010858161.1">
    <property type="nucleotide sequence ID" value="NZ_KB933398.1"/>
</dbReference>
<dbReference type="Gene3D" id="2.60.40.1850">
    <property type="match status" value="2"/>
</dbReference>
<dbReference type="AlphaFoldDB" id="R7ZHJ8"/>
<dbReference type="InterPro" id="IPR050436">
    <property type="entry name" value="IsdA"/>
</dbReference>
<keyword evidence="4" id="KW-0732">Signal</keyword>
<evidence type="ECO:0000256" key="4">
    <source>
        <dbReference type="ARBA" id="ARBA00022729"/>
    </source>
</evidence>
<keyword evidence="5" id="KW-0572">Peptidoglycan-anchor</keyword>
<sequence length="428" mass="48663">MKINRKNFLLFAFSAVFLAFLPQFVWMHVQAEEKAIENGSYQVELSFPSIDGVEQSRFFSKEATLIVENGHYTLALSIENNNSLTNLHIEQSERTLPFKLESTENLVQFDGIDLTQPIFVKGLMALPFGEDNRPFTQELLVKVASIKPIEIQSEESILVNEVEQNLPNDIAEKEWTMNYVLLVDGKKESSIMNTYVKPVAKMIEKEGKIFAQMSIEKSAWITGLTVERQGEQVAPKLISLIDNMRIIEFEIEDLEQPLRMWVKVDIAELDYHHQYFVNLKFDQLQVDKFLNKPQAESSEQIDIVKPPVIVKEKVKSTPGKLTDESVTKPPLLAPSSVQPTPTVPKEELLAFDRTLDANTAGDAEDEPNEAEVKKESATKTVVMDRNTTQQLVQLDKVKMALLIIICILSGWLLVRRIKNSKKEATEQK</sequence>
<evidence type="ECO:0000313" key="9">
    <source>
        <dbReference type="EMBL" id="EON73519.1"/>
    </source>
</evidence>
<dbReference type="PANTHER" id="PTHR37824">
    <property type="entry name" value="IRON-REGULATED SURFACE DETERMINANT PROTEIN C"/>
    <property type="match status" value="1"/>
</dbReference>
<feature type="region of interest" description="Disordered" evidence="6">
    <location>
        <begin position="319"/>
        <end position="341"/>
    </location>
</feature>
<dbReference type="InterPro" id="IPR037250">
    <property type="entry name" value="NEAT_dom_sf"/>
</dbReference>
<evidence type="ECO:0000256" key="2">
    <source>
        <dbReference type="ARBA" id="ARBA00022512"/>
    </source>
</evidence>
<evidence type="ECO:0000313" key="10">
    <source>
        <dbReference type="Proteomes" id="UP000013911"/>
    </source>
</evidence>
<evidence type="ECO:0000256" key="3">
    <source>
        <dbReference type="ARBA" id="ARBA00022525"/>
    </source>
</evidence>
<reference evidence="9 10" key="1">
    <citation type="submission" date="2013-04" db="EMBL/GenBank/DDBJ databases">
        <title>Draft genome of the heavy metal tolerant bacterium Lysinibacillus sphaericus strain OT4b.31.</title>
        <authorList>
            <person name="Pena-Montenegro T.D."/>
            <person name="Dussan J."/>
        </authorList>
    </citation>
    <scope>NUCLEOTIDE SEQUENCE [LARGE SCALE GENOMIC DNA]</scope>
    <source>
        <strain evidence="9 10">OT4b.31</strain>
    </source>
</reference>
<dbReference type="CDD" id="cd06920">
    <property type="entry name" value="NEAT"/>
    <property type="match status" value="1"/>
</dbReference>
<dbReference type="PROSITE" id="PS50978">
    <property type="entry name" value="NEAT"/>
    <property type="match status" value="1"/>
</dbReference>
<evidence type="ECO:0000256" key="7">
    <source>
        <dbReference type="SAM" id="Phobius"/>
    </source>
</evidence>
<name>R7ZHJ8_LYSSH</name>
<dbReference type="PATRIC" id="fig|1285586.5.peg.1208"/>
<evidence type="ECO:0000256" key="5">
    <source>
        <dbReference type="ARBA" id="ARBA00023088"/>
    </source>
</evidence>
<evidence type="ECO:0000259" key="8">
    <source>
        <dbReference type="PROSITE" id="PS50978"/>
    </source>
</evidence>
<dbReference type="SMART" id="SM00725">
    <property type="entry name" value="NEAT"/>
    <property type="match status" value="1"/>
</dbReference>
<dbReference type="Pfam" id="PF05031">
    <property type="entry name" value="NEAT"/>
    <property type="match status" value="1"/>
</dbReference>
<dbReference type="PANTHER" id="PTHR37824:SF1">
    <property type="entry name" value="IRON-REGULATED SURFACE DETERMINANT PROTEIN C"/>
    <property type="match status" value="1"/>
</dbReference>